<dbReference type="PANTHER" id="PTHR16212:SF4">
    <property type="entry name" value="FOCADHESIN"/>
    <property type="match status" value="1"/>
</dbReference>
<evidence type="ECO:0000259" key="2">
    <source>
        <dbReference type="Pfam" id="PF12530"/>
    </source>
</evidence>
<dbReference type="InterPro" id="IPR016024">
    <property type="entry name" value="ARM-type_fold"/>
</dbReference>
<feature type="compositionally biased region" description="Basic and acidic residues" evidence="1">
    <location>
        <begin position="938"/>
        <end position="952"/>
    </location>
</feature>
<dbReference type="EMBL" id="CDMY01000236">
    <property type="protein sequence ID" value="CEL95723.1"/>
    <property type="molecule type" value="Genomic_DNA"/>
</dbReference>
<dbReference type="PANTHER" id="PTHR16212">
    <property type="entry name" value="FOCADHESIN FAMILY MEMBER"/>
    <property type="match status" value="1"/>
</dbReference>
<reference evidence="3 4" key="1">
    <citation type="submission" date="2014-11" db="EMBL/GenBank/DDBJ databases">
        <authorList>
            <person name="Zhu J."/>
            <person name="Qi W."/>
            <person name="Song R."/>
        </authorList>
    </citation>
    <scope>NUCLEOTIDE SEQUENCE [LARGE SCALE GENOMIC DNA]</scope>
</reference>
<gene>
    <name evidence="3" type="ORF">Vbra_3776</name>
</gene>
<feature type="region of interest" description="Disordered" evidence="1">
    <location>
        <begin position="787"/>
        <end position="832"/>
    </location>
</feature>
<dbReference type="SUPFAM" id="SSF48371">
    <property type="entry name" value="ARM repeat"/>
    <property type="match status" value="1"/>
</dbReference>
<dbReference type="Pfam" id="PF12530">
    <property type="entry name" value="DUF3730"/>
    <property type="match status" value="1"/>
</dbReference>
<name>A0A0G4EI94_VITBC</name>
<protein>
    <recommendedName>
        <fullName evidence="2">DUF3730 domain-containing protein</fullName>
    </recommendedName>
</protein>
<dbReference type="Gene3D" id="1.25.10.10">
    <property type="entry name" value="Leucine-rich Repeat Variant"/>
    <property type="match status" value="1"/>
</dbReference>
<dbReference type="VEuPathDB" id="CryptoDB:Vbra_3776"/>
<dbReference type="Proteomes" id="UP000041254">
    <property type="component" value="Unassembled WGS sequence"/>
</dbReference>
<proteinExistence type="predicted"/>
<evidence type="ECO:0000313" key="4">
    <source>
        <dbReference type="Proteomes" id="UP000041254"/>
    </source>
</evidence>
<dbReference type="OrthoDB" id="10691568at2759"/>
<feature type="domain" description="DUF3730" evidence="2">
    <location>
        <begin position="546"/>
        <end position="727"/>
    </location>
</feature>
<feature type="region of interest" description="Disordered" evidence="1">
    <location>
        <begin position="1789"/>
        <end position="1814"/>
    </location>
</feature>
<organism evidence="3 4">
    <name type="scientific">Vitrella brassicaformis (strain CCMP3155)</name>
    <dbReference type="NCBI Taxonomy" id="1169540"/>
    <lineage>
        <taxon>Eukaryota</taxon>
        <taxon>Sar</taxon>
        <taxon>Alveolata</taxon>
        <taxon>Colpodellida</taxon>
        <taxon>Vitrellaceae</taxon>
        <taxon>Vitrella</taxon>
    </lineage>
</organism>
<dbReference type="GO" id="GO:0060147">
    <property type="term" value="P:regulation of post-transcriptional gene silencing"/>
    <property type="evidence" value="ECO:0007669"/>
    <property type="project" value="InterPro"/>
</dbReference>
<dbReference type="InParanoid" id="A0A0G4EI94"/>
<dbReference type="InterPro" id="IPR045163">
    <property type="entry name" value="Focadhesin/RST1"/>
</dbReference>
<dbReference type="InterPro" id="IPR011989">
    <property type="entry name" value="ARM-like"/>
</dbReference>
<evidence type="ECO:0000256" key="1">
    <source>
        <dbReference type="SAM" id="MobiDB-lite"/>
    </source>
</evidence>
<evidence type="ECO:0000313" key="3">
    <source>
        <dbReference type="EMBL" id="CEL95723.1"/>
    </source>
</evidence>
<feature type="compositionally biased region" description="Basic and acidic residues" evidence="1">
    <location>
        <begin position="1794"/>
        <end position="1814"/>
    </location>
</feature>
<accession>A0A0G4EI94</accession>
<keyword evidence="4" id="KW-1185">Reference proteome</keyword>
<sequence length="1951" mass="210378">MSKPSSAPKFAKKLKEQSAKLEIGDSRLQREAVDALLQAALDYRNEPNEVEQCRSTLFATLDKGSSAASQAALHALVELCIEGLAAVDKTLDEIGARLACGKLHRKLIRPCAEHLVRLGMKAKEDGTPLLPQSSLRSTTQRFLLLEPSFGVALVDVLGDRIEQMWQENECGTEEGDRGLMILLLDVVRLAGVKESTEAWAASLYSSAVHRIIRLATSADPPFPFHPPATLLIAHLLTTVQSVNDASPPAGSYAAIDGILAVMERGAGHLCAGEGREGERDEEARESLGRLVGLMALTLTDRAVQARCSDRDALAALRRLTAPLRWPIDDPLATLKRHSAPFHTVLVAFAWLAWTSEDNCDEIEEILTMLSHHLDAVHADIPRGVLSFVAAPLLALQQLLSMASLRTTIDALIGKCIPAAGAAAPASASLSPPQLSIQRSAVSFRACHPPPLSTEVDQTGDALICPFPHLVPSSILVHWREAMEAEGPTALPSCWSVDGEVLCADGYVSLACAVLMLWREQPWARLRGLQVVFEASFGDAVVAGRLLPHLVRFVEDEQNAPLQVLGMYVIASKSHPKLLLPPTFKAIQYLTTGEDDRIRALHIRLMGRLYLHGHMPLSKLSRLVAYEGGDGQPAVVRLAQLSVLGDMAGEQPDDAVECLSSIQAALKDPSPAVSSVALGCLTRLCCHDLMDFAKVWAILTKKHPHLFDYAQEPLVHYAVAHFLSRYAHVALKDQIDAITKDKGGGGGAVTPLGHLEYLSGHSHPEVRRAAYRGLAALFPGYFYPPITTTTTTDTQPSAPAADKDSEDNEFDFGGSRATKRTDLPAPSATPDRLVLVNSTPSDIVSAFERERDPQALAGLGEVMTAVMKVEREELGRRKRTEGLDRLRHPQLALLNKVLSSSNTSSAPRPVVAAIQLFTFTPRNVPPAAMPESKGGKKGSSREEREREARENERARVRQRCMRVVDEIIEDWKTPAPTPLMRWVMPNAWNGFVDRYLNDMVSADDPSQHIDEADHLFEHLTSLPDTRYSLHNDPEPVTSILHALAALARSSPPTASRAIDYLSSLLHQQQHQQQQQDAPAAHPDWLVSSLFQALASIHEAATVAGFADGVVSRMQSEDGDVREGLMVCLVAEGEANWAHSGAGVWEMLVKGLTQGQQQVGWGAILAVARMVVVLGKHQPDEANLHKFLRLFDECGGHVETSPLLLVVMSTLVPTLFFHSKVTSDEVRDIVRITAQLLGCSAPPALDATAAGLVWVGATHLATSLVPMVRWMDHQRQQADQTDDPNAQLKSEVFSLHEMLSSWVRPTASSLPPFLASLPSMILKSLRPIATATLLGVPSLIPFPSFLSSHTHPSLALPLERLDSLHGGGRGEDVARLVDALVGGGGKRSGAGGGGGGGLQDGIGAVVVGMVTQRLKTLRKPVALDILKDKSLIRALICLLVQSVTSPSPAVPAPCAHLAVGLKALSLLHCLPDLNLRVLLAASLSRATATPDHVCVREELLEGVVRFCASHAGNDGSLAMVVLDAVGKYGHMTRRQRLDVLSGLPAVAPLTPIRALRDSLTFLFLELPLPSADPPLWTAALHSLALSVDPHPPRDPSKPHRMAPSYPATKAKSAQTLERAKAAADVISDVVLSRLDAAAAAGDGVPFSVCEALGDVLGVVRGVGGEIEGTYGRVPLYTMGALVLKYGVDWSALQPYRDDIIRDHDRQGNPIPLAAILSSDRLFHQVLSYAQIVNASSPAGRIESLTALALTQGLAKVRPVALCALAVTVALYMTAPSLAHLLFSSMQDAAAQQAEEEEKRGGGGERSDGTHDAWSEGECRPLVDGVDVWLPQDTGDCFLEDCESDLVSTLAFTTQRSIHDPWWRQVSSPADGAHPLRPSYTVAVGLIATGLLGGPPDCLVRPPSSLLGSSYGVQQWREHGERVKDMKDKRGTADDVQRRARKAALRRRLPLSGW</sequence>
<feature type="region of interest" description="Disordered" evidence="1">
    <location>
        <begin position="921"/>
        <end position="952"/>
    </location>
</feature>
<dbReference type="InterPro" id="IPR022542">
    <property type="entry name" value="FOCAD/RST1_DUF3730"/>
</dbReference>